<dbReference type="GO" id="GO:0046872">
    <property type="term" value="F:metal ion binding"/>
    <property type="evidence" value="ECO:0007669"/>
    <property type="project" value="UniProtKB-UniRule"/>
</dbReference>
<feature type="compositionally biased region" description="Acidic residues" evidence="10">
    <location>
        <begin position="211"/>
        <end position="224"/>
    </location>
</feature>
<evidence type="ECO:0000256" key="4">
    <source>
        <dbReference type="ARBA" id="ARBA00022723"/>
    </source>
</evidence>
<dbReference type="EMBL" id="CP090891">
    <property type="protein sequence ID" value="ULU10297.1"/>
    <property type="molecule type" value="Genomic_DNA"/>
</dbReference>
<proteinExistence type="inferred from homology"/>
<dbReference type="InterPro" id="IPR014881">
    <property type="entry name" value="NOB1_Zn-bd"/>
</dbReference>
<evidence type="ECO:0000256" key="8">
    <source>
        <dbReference type="PIRNR" id="PIRNR037125"/>
    </source>
</evidence>
<accession>A0AAE9IXM5</accession>
<dbReference type="InterPro" id="IPR036283">
    <property type="entry name" value="NOB1_Zf-like_sf"/>
</dbReference>
<dbReference type="Gene3D" id="6.20.210.10">
    <property type="entry name" value="Nin one binding (NOB1), Zn-ribbon-like"/>
    <property type="match status" value="1"/>
</dbReference>
<dbReference type="FunFam" id="3.40.50.1010:FF:000020">
    <property type="entry name" value="20S-pre-rRNA D-site endonuclease NOB1"/>
    <property type="match status" value="1"/>
</dbReference>
<sequence length="414" mass="46819">MFLIFSSPHKFTILSQVGVACGFLDVSTQIDFFFSQHHAFQLLVLQMTSKENPIKHMVIDTGAIIANRGLHTLADHYYAPPQILDELRSSEARRVWATLPFEITLREPTQNALRAVIDASKTTGDFQSLSMVDIKMIALTYDLHGQYVSEKKVSEYTEEENKKIIEDLSEKVRKVEIDGSTEADNKQEKEEAESVVEDQEGLSEGDHNSETSDESESDDEGWITEDNIEETLKKLGAFEIEENMIVGCLTTDFALQNVLLAMNLSLVSLSGYRIRKLKSFVLRCRTCFTTTSVMTKEFCPSCGHKTLHKCAVSVDEDGKQQLHINWNRLANRRGLRYTLANPKGGKHAVNERLFEDQPMPHMRMAKVHLDPLADGPFSIHDVNSRSAMLGVRTINNRSKQSRNPNEAKRGGRRK</sequence>
<feature type="region of interest" description="Disordered" evidence="10">
    <location>
        <begin position="394"/>
        <end position="414"/>
    </location>
</feature>
<organism evidence="13 14">
    <name type="scientific">Caenorhabditis briggsae</name>
    <dbReference type="NCBI Taxonomy" id="6238"/>
    <lineage>
        <taxon>Eukaryota</taxon>
        <taxon>Metazoa</taxon>
        <taxon>Ecdysozoa</taxon>
        <taxon>Nematoda</taxon>
        <taxon>Chromadorea</taxon>
        <taxon>Rhabditida</taxon>
        <taxon>Rhabditina</taxon>
        <taxon>Rhabditomorpha</taxon>
        <taxon>Rhabditoidea</taxon>
        <taxon>Rhabditidae</taxon>
        <taxon>Peloderinae</taxon>
        <taxon>Caenorhabditis</taxon>
    </lineage>
</organism>
<feature type="domain" description="Nin one binding (NOB1) Zn-ribbon-like" evidence="11">
    <location>
        <begin position="274"/>
        <end position="345"/>
    </location>
</feature>
<feature type="compositionally biased region" description="Acidic residues" evidence="10">
    <location>
        <begin position="190"/>
        <end position="203"/>
    </location>
</feature>
<evidence type="ECO:0000259" key="12">
    <source>
        <dbReference type="Pfam" id="PF17146"/>
    </source>
</evidence>
<feature type="binding site" evidence="9">
    <location>
        <position position="287"/>
    </location>
    <ligand>
        <name>Zn(2+)</name>
        <dbReference type="ChEBI" id="CHEBI:29105"/>
    </ligand>
</feature>
<keyword evidence="3" id="KW-0540">Nuclease</keyword>
<evidence type="ECO:0000256" key="6">
    <source>
        <dbReference type="ARBA" id="ARBA00022833"/>
    </source>
</evidence>
<evidence type="ECO:0000256" key="3">
    <source>
        <dbReference type="ARBA" id="ARBA00022722"/>
    </source>
</evidence>
<dbReference type="AlphaFoldDB" id="A0AAE9IXM5"/>
<dbReference type="InterPro" id="IPR039907">
    <property type="entry name" value="NOB1"/>
</dbReference>
<feature type="compositionally biased region" description="Polar residues" evidence="10">
    <location>
        <begin position="394"/>
        <end position="404"/>
    </location>
</feature>
<dbReference type="GO" id="GO:0031981">
    <property type="term" value="C:nuclear lumen"/>
    <property type="evidence" value="ECO:0007669"/>
    <property type="project" value="UniProtKB-ARBA"/>
</dbReference>
<evidence type="ECO:0000259" key="11">
    <source>
        <dbReference type="Pfam" id="PF08772"/>
    </source>
</evidence>
<dbReference type="GO" id="GO:0005737">
    <property type="term" value="C:cytoplasm"/>
    <property type="evidence" value="ECO:0007669"/>
    <property type="project" value="UniProtKB-ARBA"/>
</dbReference>
<dbReference type="PIRSF" id="PIRSF037125">
    <property type="entry name" value="D-site_20S_pre-rRNA_nuclease"/>
    <property type="match status" value="1"/>
</dbReference>
<evidence type="ECO:0000256" key="7">
    <source>
        <dbReference type="ARBA" id="ARBA00023242"/>
    </source>
</evidence>
<feature type="binding site" evidence="9">
    <location>
        <position position="302"/>
    </location>
    <ligand>
        <name>Zn(2+)</name>
        <dbReference type="ChEBI" id="CHEBI:29105"/>
    </ligand>
</feature>
<keyword evidence="7 8" id="KW-0539">Nucleus</keyword>
<feature type="compositionally biased region" description="Basic and acidic residues" evidence="10">
    <location>
        <begin position="177"/>
        <end position="189"/>
    </location>
</feature>
<keyword evidence="6 8" id="KW-0862">Zinc</keyword>
<feature type="binding site" evidence="9">
    <location>
        <position position="299"/>
    </location>
    <ligand>
        <name>Zn(2+)</name>
        <dbReference type="ChEBI" id="CHEBI:29105"/>
    </ligand>
</feature>
<dbReference type="Proteomes" id="UP000827892">
    <property type="component" value="Chromosome I"/>
</dbReference>
<dbReference type="Pfam" id="PF17146">
    <property type="entry name" value="PIN_6"/>
    <property type="match status" value="1"/>
</dbReference>
<feature type="domain" description="Ribonuclease PIN" evidence="12">
    <location>
        <begin position="57"/>
        <end position="143"/>
    </location>
</feature>
<keyword evidence="4 8" id="KW-0479">Metal-binding</keyword>
<dbReference type="GO" id="GO:0016787">
    <property type="term" value="F:hydrolase activity"/>
    <property type="evidence" value="ECO:0007669"/>
    <property type="project" value="UniProtKB-KW"/>
</dbReference>
<dbReference type="PANTHER" id="PTHR12814:SF2">
    <property type="entry name" value="RNA-BINDING PROTEIN NOB1"/>
    <property type="match status" value="1"/>
</dbReference>
<dbReference type="Pfam" id="PF08772">
    <property type="entry name" value="Zn_ribbon_NOB1"/>
    <property type="match status" value="1"/>
</dbReference>
<evidence type="ECO:0000313" key="14">
    <source>
        <dbReference type="Proteomes" id="UP000827892"/>
    </source>
</evidence>
<feature type="region of interest" description="Disordered" evidence="10">
    <location>
        <begin position="177"/>
        <end position="224"/>
    </location>
</feature>
<evidence type="ECO:0000256" key="5">
    <source>
        <dbReference type="ARBA" id="ARBA00022801"/>
    </source>
</evidence>
<dbReference type="GO" id="GO:0042274">
    <property type="term" value="P:ribosomal small subunit biogenesis"/>
    <property type="evidence" value="ECO:0007669"/>
    <property type="project" value="InterPro"/>
</dbReference>
<dbReference type="PANTHER" id="PTHR12814">
    <property type="entry name" value="RNA-BINDING PROTEIN NOB1"/>
    <property type="match status" value="1"/>
</dbReference>
<comment type="function">
    <text evidence="8">May play a role in mRNA degradation.</text>
</comment>
<dbReference type="CDD" id="cd09876">
    <property type="entry name" value="PIN_Nob1-like"/>
    <property type="match status" value="1"/>
</dbReference>
<dbReference type="SUPFAM" id="SSF144206">
    <property type="entry name" value="NOB1 zinc finger-like"/>
    <property type="match status" value="1"/>
</dbReference>
<evidence type="ECO:0000256" key="10">
    <source>
        <dbReference type="SAM" id="MobiDB-lite"/>
    </source>
</evidence>
<dbReference type="GO" id="GO:0004521">
    <property type="term" value="F:RNA endonuclease activity"/>
    <property type="evidence" value="ECO:0007669"/>
    <property type="project" value="UniProtKB-UniRule"/>
</dbReference>
<reference evidence="13 14" key="1">
    <citation type="submission" date="2022-05" db="EMBL/GenBank/DDBJ databases">
        <title>Chromosome-level reference genomes for two strains of Caenorhabditis briggsae: an improved platform for comparative genomics.</title>
        <authorList>
            <person name="Stevens L."/>
            <person name="Andersen E.C."/>
        </authorList>
    </citation>
    <scope>NUCLEOTIDE SEQUENCE [LARGE SCALE GENOMIC DNA]</scope>
    <source>
        <strain evidence="13">QX1410_ONT</strain>
        <tissue evidence="13">Whole-organism</tissue>
    </source>
</reference>
<evidence type="ECO:0000256" key="2">
    <source>
        <dbReference type="ARBA" id="ARBA00005858"/>
    </source>
</evidence>
<feature type="compositionally biased region" description="Basic and acidic residues" evidence="10">
    <location>
        <begin position="405"/>
        <end position="414"/>
    </location>
</feature>
<dbReference type="GO" id="GO:0006364">
    <property type="term" value="P:rRNA processing"/>
    <property type="evidence" value="ECO:0007669"/>
    <property type="project" value="UniProtKB-ARBA"/>
</dbReference>
<comment type="similarity">
    <text evidence="2 8">Belongs to the NOB1 family.</text>
</comment>
<dbReference type="InterPro" id="IPR033411">
    <property type="entry name" value="Ribonuclease_PIN"/>
</dbReference>
<dbReference type="InterPro" id="IPR017117">
    <property type="entry name" value="Nob1_euk"/>
</dbReference>
<dbReference type="Gene3D" id="3.40.50.1010">
    <property type="entry name" value="5'-nuclease"/>
    <property type="match status" value="1"/>
</dbReference>
<gene>
    <name evidence="13" type="ORF">L3Y34_014533</name>
</gene>
<comment type="subcellular location">
    <subcellularLocation>
        <location evidence="1 8">Nucleus</location>
    </subcellularLocation>
</comment>
<evidence type="ECO:0000313" key="13">
    <source>
        <dbReference type="EMBL" id="ULU10297.1"/>
    </source>
</evidence>
<protein>
    <recommendedName>
        <fullName evidence="8">RNA-binding protein NOB1</fullName>
    </recommendedName>
</protein>
<evidence type="ECO:0000256" key="9">
    <source>
        <dbReference type="PIRSR" id="PIRSR037125-1"/>
    </source>
</evidence>
<evidence type="ECO:0000256" key="1">
    <source>
        <dbReference type="ARBA" id="ARBA00004123"/>
    </source>
</evidence>
<feature type="binding site" evidence="9">
    <location>
        <position position="284"/>
    </location>
    <ligand>
        <name>Zn(2+)</name>
        <dbReference type="ChEBI" id="CHEBI:29105"/>
    </ligand>
</feature>
<name>A0AAE9IXM5_CAEBR</name>
<keyword evidence="5" id="KW-0378">Hydrolase</keyword>